<proteinExistence type="predicted"/>
<organism evidence="1 2">
    <name type="scientific">Novosphingobium indicum</name>
    <dbReference type="NCBI Taxonomy" id="462949"/>
    <lineage>
        <taxon>Bacteria</taxon>
        <taxon>Pseudomonadati</taxon>
        <taxon>Pseudomonadota</taxon>
        <taxon>Alphaproteobacteria</taxon>
        <taxon>Sphingomonadales</taxon>
        <taxon>Sphingomonadaceae</taxon>
        <taxon>Novosphingobium</taxon>
    </lineage>
</organism>
<evidence type="ECO:0000313" key="2">
    <source>
        <dbReference type="Proteomes" id="UP000605099"/>
    </source>
</evidence>
<evidence type="ECO:0000313" key="1">
    <source>
        <dbReference type="EMBL" id="GGN59798.1"/>
    </source>
</evidence>
<sequence length="142" mass="15476">MRIPPFVPVPLRHRRDGWSAVRQGEFIGWLAQTGSVSEAAARVGASRESVYRLRRRAGAAWFAAAWDFAAMAPDTDDIPAFPKLTGWALVAAAHEGLVRVRMRGGRYVGCSLQPSDSALLRLLAQMDRAVSDPFGAQWGGAR</sequence>
<gene>
    <name evidence="1" type="ORF">GCM10011349_40720</name>
</gene>
<dbReference type="Proteomes" id="UP000605099">
    <property type="component" value="Unassembled WGS sequence"/>
</dbReference>
<protein>
    <recommendedName>
        <fullName evidence="3">Helix-turn-helix domain-containing protein</fullName>
    </recommendedName>
</protein>
<evidence type="ECO:0008006" key="3">
    <source>
        <dbReference type="Google" id="ProtNLM"/>
    </source>
</evidence>
<reference evidence="2" key="1">
    <citation type="journal article" date="2019" name="Int. J. Syst. Evol. Microbiol.">
        <title>The Global Catalogue of Microorganisms (GCM) 10K type strain sequencing project: providing services to taxonomists for standard genome sequencing and annotation.</title>
        <authorList>
            <consortium name="The Broad Institute Genomics Platform"/>
            <consortium name="The Broad Institute Genome Sequencing Center for Infectious Disease"/>
            <person name="Wu L."/>
            <person name="Ma J."/>
        </authorList>
    </citation>
    <scope>NUCLEOTIDE SEQUENCE [LARGE SCALE GENOMIC DNA]</scope>
    <source>
        <strain evidence="2">CGMCC 1.6784</strain>
    </source>
</reference>
<name>A0ABQ2K061_9SPHN</name>
<comment type="caution">
    <text evidence="1">The sequence shown here is derived from an EMBL/GenBank/DDBJ whole genome shotgun (WGS) entry which is preliminary data.</text>
</comment>
<dbReference type="EMBL" id="BMLK01000028">
    <property type="protein sequence ID" value="GGN59798.1"/>
    <property type="molecule type" value="Genomic_DNA"/>
</dbReference>
<accession>A0ABQ2K061</accession>
<keyword evidence="2" id="KW-1185">Reference proteome</keyword>